<accession>A0AAV3YUN5</accession>
<dbReference type="AlphaFoldDB" id="A0AAV3YUN5"/>
<comment type="caution">
    <text evidence="1">The sequence shown here is derived from an EMBL/GenBank/DDBJ whole genome shotgun (WGS) entry which is preliminary data.</text>
</comment>
<name>A0AAV3YUN5_9GAST</name>
<protein>
    <submittedName>
        <fullName evidence="1">Uncharacterized protein</fullName>
    </submittedName>
</protein>
<reference evidence="1 2" key="1">
    <citation type="journal article" date="2021" name="Elife">
        <title>Chloroplast acquisition without the gene transfer in kleptoplastic sea slugs, Plakobranchus ocellatus.</title>
        <authorList>
            <person name="Maeda T."/>
            <person name="Takahashi S."/>
            <person name="Yoshida T."/>
            <person name="Shimamura S."/>
            <person name="Takaki Y."/>
            <person name="Nagai Y."/>
            <person name="Toyoda A."/>
            <person name="Suzuki Y."/>
            <person name="Arimoto A."/>
            <person name="Ishii H."/>
            <person name="Satoh N."/>
            <person name="Nishiyama T."/>
            <person name="Hasebe M."/>
            <person name="Maruyama T."/>
            <person name="Minagawa J."/>
            <person name="Obokata J."/>
            <person name="Shigenobu S."/>
        </authorList>
    </citation>
    <scope>NUCLEOTIDE SEQUENCE [LARGE SCALE GENOMIC DNA]</scope>
</reference>
<gene>
    <name evidence="1" type="ORF">PoB_001237200</name>
</gene>
<sequence length="122" mass="13163">MKPNNHQQSTKTIRYPYRMSTDGDAGDNISKVTRITIHGGYFVQKAGGMVSPETMGPRSLLAERLVPSWQTKGNSRQVLKTGIEGAVAHLVGQLATKLEVQGSNPSSGQVSFSMLLCVYPNG</sequence>
<evidence type="ECO:0000313" key="1">
    <source>
        <dbReference type="EMBL" id="GFN85866.1"/>
    </source>
</evidence>
<keyword evidence="2" id="KW-1185">Reference proteome</keyword>
<proteinExistence type="predicted"/>
<evidence type="ECO:0000313" key="2">
    <source>
        <dbReference type="Proteomes" id="UP000735302"/>
    </source>
</evidence>
<dbReference type="EMBL" id="BLXT01001473">
    <property type="protein sequence ID" value="GFN85866.1"/>
    <property type="molecule type" value="Genomic_DNA"/>
</dbReference>
<dbReference type="Proteomes" id="UP000735302">
    <property type="component" value="Unassembled WGS sequence"/>
</dbReference>
<organism evidence="1 2">
    <name type="scientific">Plakobranchus ocellatus</name>
    <dbReference type="NCBI Taxonomy" id="259542"/>
    <lineage>
        <taxon>Eukaryota</taxon>
        <taxon>Metazoa</taxon>
        <taxon>Spiralia</taxon>
        <taxon>Lophotrochozoa</taxon>
        <taxon>Mollusca</taxon>
        <taxon>Gastropoda</taxon>
        <taxon>Heterobranchia</taxon>
        <taxon>Euthyneura</taxon>
        <taxon>Panpulmonata</taxon>
        <taxon>Sacoglossa</taxon>
        <taxon>Placobranchoidea</taxon>
        <taxon>Plakobranchidae</taxon>
        <taxon>Plakobranchus</taxon>
    </lineage>
</organism>